<dbReference type="Pfam" id="PF01965">
    <property type="entry name" value="DJ-1_PfpI"/>
    <property type="match status" value="1"/>
</dbReference>
<protein>
    <submittedName>
        <fullName evidence="3">Protease I</fullName>
    </submittedName>
</protein>
<gene>
    <name evidence="3" type="ORF">SAMN05421872_103376</name>
</gene>
<evidence type="ECO:0000256" key="1">
    <source>
        <dbReference type="ARBA" id="ARBA00008542"/>
    </source>
</evidence>
<name>A0A1G6NW58_9ACTN</name>
<dbReference type="CDD" id="cd03134">
    <property type="entry name" value="GATase1_PfpI_like"/>
    <property type="match status" value="1"/>
</dbReference>
<dbReference type="PANTHER" id="PTHR42733:SF12">
    <property type="entry name" value="PROTEINASE"/>
    <property type="match status" value="1"/>
</dbReference>
<reference evidence="3 4" key="1">
    <citation type="submission" date="2016-10" db="EMBL/GenBank/DDBJ databases">
        <authorList>
            <person name="de Groot N.N."/>
        </authorList>
    </citation>
    <scope>NUCLEOTIDE SEQUENCE [LARGE SCALE GENOMIC DNA]</scope>
    <source>
        <strain evidence="3 4">CGMCC 4.6858</strain>
    </source>
</reference>
<dbReference type="EMBL" id="FMZM01000003">
    <property type="protein sequence ID" value="SDC71405.1"/>
    <property type="molecule type" value="Genomic_DNA"/>
</dbReference>
<dbReference type="GO" id="GO:0006508">
    <property type="term" value="P:proteolysis"/>
    <property type="evidence" value="ECO:0007669"/>
    <property type="project" value="UniProtKB-KW"/>
</dbReference>
<keyword evidence="3" id="KW-0378">Hydrolase</keyword>
<accession>A0A1G6NW58</accession>
<keyword evidence="4" id="KW-1185">Reference proteome</keyword>
<comment type="similarity">
    <text evidence="1">Belongs to the peptidase C56 family.</text>
</comment>
<evidence type="ECO:0000313" key="3">
    <source>
        <dbReference type="EMBL" id="SDC71405.1"/>
    </source>
</evidence>
<evidence type="ECO:0000259" key="2">
    <source>
        <dbReference type="Pfam" id="PF01965"/>
    </source>
</evidence>
<dbReference type="InterPro" id="IPR006286">
    <property type="entry name" value="C56_PfpI-like"/>
</dbReference>
<dbReference type="PANTHER" id="PTHR42733">
    <property type="entry name" value="DJ-1 PROTEIN"/>
    <property type="match status" value="1"/>
</dbReference>
<evidence type="ECO:0000313" key="4">
    <source>
        <dbReference type="Proteomes" id="UP000199034"/>
    </source>
</evidence>
<dbReference type="GO" id="GO:0008233">
    <property type="term" value="F:peptidase activity"/>
    <property type="evidence" value="ECO:0007669"/>
    <property type="project" value="UniProtKB-KW"/>
</dbReference>
<dbReference type="PROSITE" id="PS51276">
    <property type="entry name" value="PEPTIDASE_C56_PFPI"/>
    <property type="match status" value="1"/>
</dbReference>
<keyword evidence="3" id="KW-0645">Protease</keyword>
<feature type="domain" description="DJ-1/PfpI" evidence="2">
    <location>
        <begin position="20"/>
        <end position="186"/>
    </location>
</feature>
<dbReference type="InterPro" id="IPR002818">
    <property type="entry name" value="DJ-1/PfpI"/>
</dbReference>
<dbReference type="InterPro" id="IPR029062">
    <property type="entry name" value="Class_I_gatase-like"/>
</dbReference>
<sequence length="195" mass="20364">MREVATAVGYGSAMTDLTGKTVAIIATDFFEEAELVRPRDALREAGATVVVHSTGTDPIQAVEGDTSPTQKVEVDGTLDDLDVASVDAVVVPGGTVNADRIRTEPRAQEIVRQALAAGKPTAVICHGPWLLVSAGLAEGRRLTSYASLADDVRNAGGTWVDEEVVVDGSLITSRDPDDLPAFIAALEKALQNALA</sequence>
<dbReference type="Gene3D" id="3.40.50.880">
    <property type="match status" value="1"/>
</dbReference>
<dbReference type="NCBIfam" id="TIGR01382">
    <property type="entry name" value="PfpI"/>
    <property type="match status" value="1"/>
</dbReference>
<dbReference type="SUPFAM" id="SSF52317">
    <property type="entry name" value="Class I glutamine amidotransferase-like"/>
    <property type="match status" value="1"/>
</dbReference>
<organism evidence="3 4">
    <name type="scientific">Nocardioides lianchengensis</name>
    <dbReference type="NCBI Taxonomy" id="1045774"/>
    <lineage>
        <taxon>Bacteria</taxon>
        <taxon>Bacillati</taxon>
        <taxon>Actinomycetota</taxon>
        <taxon>Actinomycetes</taxon>
        <taxon>Propionibacteriales</taxon>
        <taxon>Nocardioidaceae</taxon>
        <taxon>Nocardioides</taxon>
    </lineage>
</organism>
<proteinExistence type="inferred from homology"/>
<dbReference type="STRING" id="1045774.SAMN05421872_103376"/>
<dbReference type="AlphaFoldDB" id="A0A1G6NW58"/>
<dbReference type="Proteomes" id="UP000199034">
    <property type="component" value="Unassembled WGS sequence"/>
</dbReference>